<sequence length="272" mass="29959">MVALLAVIPARGWATDPPSSATAKGDRLHVDMTKRQNDAKKLASATGSEESPGGEARDVAHQALKKHTTVLCGMSMTAKCLHPMKCDDGSLMTWIWYEYPDGRTTDPHEGCASETETDDGPVSLTVERVIHAFRELPLPAAPLVIQPPKGRTLVNFDTVFYTTQGSFRRSVRLLGHRVEFRIRPNEFSFVFGDGHWLTTRDPGRPFTTKAALARDITHRYLTKGMFHPSLETTYGADFRVDGGRWRAVAGTVTIQGPELDLEAVTATPVLVD</sequence>
<dbReference type="Proteomes" id="UP001556631">
    <property type="component" value="Unassembled WGS sequence"/>
</dbReference>
<name>A0ABV3SXS4_9ACTN</name>
<evidence type="ECO:0000256" key="1">
    <source>
        <dbReference type="SAM" id="MobiDB-lite"/>
    </source>
</evidence>
<evidence type="ECO:0000313" key="2">
    <source>
        <dbReference type="EMBL" id="MEX0427748.1"/>
    </source>
</evidence>
<protein>
    <recommendedName>
        <fullName evidence="4">PKD domain-containing protein</fullName>
    </recommendedName>
</protein>
<dbReference type="EMBL" id="JBFPJR010000012">
    <property type="protein sequence ID" value="MEX0427748.1"/>
    <property type="molecule type" value="Genomic_DNA"/>
</dbReference>
<evidence type="ECO:0008006" key="4">
    <source>
        <dbReference type="Google" id="ProtNLM"/>
    </source>
</evidence>
<evidence type="ECO:0000313" key="3">
    <source>
        <dbReference type="Proteomes" id="UP001556631"/>
    </source>
</evidence>
<accession>A0ABV3SXS4</accession>
<proteinExistence type="predicted"/>
<gene>
    <name evidence="2" type="ORF">AB3X52_08970</name>
</gene>
<comment type="caution">
    <text evidence="2">The sequence shown here is derived from an EMBL/GenBank/DDBJ whole genome shotgun (WGS) entry which is preliminary data.</text>
</comment>
<organism evidence="2 3">
    <name type="scientific">Nocardioides eburneus</name>
    <dbReference type="NCBI Taxonomy" id="3231482"/>
    <lineage>
        <taxon>Bacteria</taxon>
        <taxon>Bacillati</taxon>
        <taxon>Actinomycetota</taxon>
        <taxon>Actinomycetes</taxon>
        <taxon>Propionibacteriales</taxon>
        <taxon>Nocardioidaceae</taxon>
        <taxon>Nocardioides</taxon>
    </lineage>
</organism>
<reference evidence="2 3" key="1">
    <citation type="submission" date="2024-07" db="EMBL/GenBank/DDBJ databases">
        <authorList>
            <person name="Lee S."/>
            <person name="Kang M."/>
        </authorList>
    </citation>
    <scope>NUCLEOTIDE SEQUENCE [LARGE SCALE GENOMIC DNA]</scope>
    <source>
        <strain evidence="2 3">DS6</strain>
    </source>
</reference>
<keyword evidence="3" id="KW-1185">Reference proteome</keyword>
<feature type="region of interest" description="Disordered" evidence="1">
    <location>
        <begin position="36"/>
        <end position="56"/>
    </location>
</feature>